<evidence type="ECO:0000313" key="2">
    <source>
        <dbReference type="EMBL" id="GAA5057401.1"/>
    </source>
</evidence>
<dbReference type="Proteomes" id="UP001501729">
    <property type="component" value="Unassembled WGS sequence"/>
</dbReference>
<accession>A0AAV3ULW4</accession>
<dbReference type="RefSeq" id="WP_227773945.1">
    <property type="nucleotide sequence ID" value="NZ_BAABKX010000015.1"/>
</dbReference>
<keyword evidence="3" id="KW-1185">Reference proteome</keyword>
<dbReference type="PROSITE" id="PS51257">
    <property type="entry name" value="PROKAR_LIPOPROTEIN"/>
    <property type="match status" value="1"/>
</dbReference>
<dbReference type="AlphaFoldDB" id="A0AAV3ULW4"/>
<evidence type="ECO:0000256" key="1">
    <source>
        <dbReference type="SAM" id="MobiDB-lite"/>
    </source>
</evidence>
<feature type="region of interest" description="Disordered" evidence="1">
    <location>
        <begin position="28"/>
        <end position="63"/>
    </location>
</feature>
<dbReference type="GeneID" id="68614195"/>
<comment type="caution">
    <text evidence="2">The sequence shown here is derived from an EMBL/GenBank/DDBJ whole genome shotgun (WGS) entry which is preliminary data.</text>
</comment>
<dbReference type="EMBL" id="BAABKX010000015">
    <property type="protein sequence ID" value="GAA5057401.1"/>
    <property type="molecule type" value="Genomic_DNA"/>
</dbReference>
<evidence type="ECO:0008006" key="4">
    <source>
        <dbReference type="Google" id="ProtNLM"/>
    </source>
</evidence>
<protein>
    <recommendedName>
        <fullName evidence="4">Outer membrane lipoprotein-sorting protein</fullName>
    </recommendedName>
</protein>
<proteinExistence type="predicted"/>
<sequence length="383" mass="40985">MNLRPAFALLTAMLLVAGCVGGPANDAGTPTAATETGTPTATLTTETTTPTTPLEPSLPTGISDDGSVNASRLISAHESALEETGYEFEYRSVTEAGGEANTTTHWGTVAEGRTSFVKHAEYTTDSSSEQYGMHLWANGSVLLTKQVVDGQTNYNERAQDDHLRQQLASVATMTETLDDLLASGEFEVTKTDRSSGQSFVTLSATEPTDDSQFENATEFDATLVVDSSGRVHEFHRTVTTDRVRLEQNFELSFVDTTSVERPQWADDARAVLTANVEVSTSKNAIELEHESGDTLAADSTVRIEHGGETHVLEFGGTFKSGERVFIYYPADGDAPVLVADEPTDVNAERIEGEYSLTVLGPNGNTVTAMGFGVGYSDESSHSS</sequence>
<name>A0AAV3ULW4_9EURY</name>
<gene>
    <name evidence="2" type="ORF">GCM10025751_39350</name>
</gene>
<organism evidence="2 3">
    <name type="scientific">Haladaptatus pallidirubidus</name>
    <dbReference type="NCBI Taxonomy" id="1008152"/>
    <lineage>
        <taxon>Archaea</taxon>
        <taxon>Methanobacteriati</taxon>
        <taxon>Methanobacteriota</taxon>
        <taxon>Stenosarchaea group</taxon>
        <taxon>Halobacteria</taxon>
        <taxon>Halobacteriales</taxon>
        <taxon>Haladaptataceae</taxon>
        <taxon>Haladaptatus</taxon>
    </lineage>
</organism>
<evidence type="ECO:0000313" key="3">
    <source>
        <dbReference type="Proteomes" id="UP001501729"/>
    </source>
</evidence>
<reference evidence="2 3" key="1">
    <citation type="journal article" date="2019" name="Int. J. Syst. Evol. Microbiol.">
        <title>The Global Catalogue of Microorganisms (GCM) 10K type strain sequencing project: providing services to taxonomists for standard genome sequencing and annotation.</title>
        <authorList>
            <consortium name="The Broad Institute Genomics Platform"/>
            <consortium name="The Broad Institute Genome Sequencing Center for Infectious Disease"/>
            <person name="Wu L."/>
            <person name="Ma J."/>
        </authorList>
    </citation>
    <scope>NUCLEOTIDE SEQUENCE [LARGE SCALE GENOMIC DNA]</scope>
    <source>
        <strain evidence="2 3">JCM 17504</strain>
    </source>
</reference>
<feature type="compositionally biased region" description="Low complexity" evidence="1">
    <location>
        <begin position="28"/>
        <end position="61"/>
    </location>
</feature>